<dbReference type="EMBL" id="ML976701">
    <property type="protein sequence ID" value="KAF1970394.1"/>
    <property type="molecule type" value="Genomic_DNA"/>
</dbReference>
<protein>
    <submittedName>
        <fullName evidence="1">Uncharacterized protein</fullName>
    </submittedName>
</protein>
<organism evidence="1 2">
    <name type="scientific">Bimuria novae-zelandiae CBS 107.79</name>
    <dbReference type="NCBI Taxonomy" id="1447943"/>
    <lineage>
        <taxon>Eukaryota</taxon>
        <taxon>Fungi</taxon>
        <taxon>Dikarya</taxon>
        <taxon>Ascomycota</taxon>
        <taxon>Pezizomycotina</taxon>
        <taxon>Dothideomycetes</taxon>
        <taxon>Pleosporomycetidae</taxon>
        <taxon>Pleosporales</taxon>
        <taxon>Massarineae</taxon>
        <taxon>Didymosphaeriaceae</taxon>
        <taxon>Bimuria</taxon>
    </lineage>
</organism>
<accession>A0A6A5V059</accession>
<keyword evidence="2" id="KW-1185">Reference proteome</keyword>
<gene>
    <name evidence="1" type="ORF">BU23DRAFT_570791</name>
</gene>
<reference evidence="1" key="1">
    <citation type="journal article" date="2020" name="Stud. Mycol.">
        <title>101 Dothideomycetes genomes: a test case for predicting lifestyles and emergence of pathogens.</title>
        <authorList>
            <person name="Haridas S."/>
            <person name="Albert R."/>
            <person name="Binder M."/>
            <person name="Bloem J."/>
            <person name="Labutti K."/>
            <person name="Salamov A."/>
            <person name="Andreopoulos B."/>
            <person name="Baker S."/>
            <person name="Barry K."/>
            <person name="Bills G."/>
            <person name="Bluhm B."/>
            <person name="Cannon C."/>
            <person name="Castanera R."/>
            <person name="Culley D."/>
            <person name="Daum C."/>
            <person name="Ezra D."/>
            <person name="Gonzalez J."/>
            <person name="Henrissat B."/>
            <person name="Kuo A."/>
            <person name="Liang C."/>
            <person name="Lipzen A."/>
            <person name="Lutzoni F."/>
            <person name="Magnuson J."/>
            <person name="Mondo S."/>
            <person name="Nolan M."/>
            <person name="Ohm R."/>
            <person name="Pangilinan J."/>
            <person name="Park H.-J."/>
            <person name="Ramirez L."/>
            <person name="Alfaro M."/>
            <person name="Sun H."/>
            <person name="Tritt A."/>
            <person name="Yoshinaga Y."/>
            <person name="Zwiers L.-H."/>
            <person name="Turgeon B."/>
            <person name="Goodwin S."/>
            <person name="Spatafora J."/>
            <person name="Crous P."/>
            <person name="Grigoriev I."/>
        </authorList>
    </citation>
    <scope>NUCLEOTIDE SEQUENCE</scope>
    <source>
        <strain evidence="1">CBS 107.79</strain>
    </source>
</reference>
<evidence type="ECO:0000313" key="2">
    <source>
        <dbReference type="Proteomes" id="UP000800036"/>
    </source>
</evidence>
<dbReference type="OrthoDB" id="62952at2759"/>
<dbReference type="Proteomes" id="UP000800036">
    <property type="component" value="Unassembled WGS sequence"/>
</dbReference>
<proteinExistence type="predicted"/>
<evidence type="ECO:0000313" key="1">
    <source>
        <dbReference type="EMBL" id="KAF1970394.1"/>
    </source>
</evidence>
<dbReference type="AlphaFoldDB" id="A0A6A5V059"/>
<sequence>MARNMSGEPTMRGPYLAFAIASISKLPPWITSRTFSRFIVGPTATSPFLVHEPDNPDEAAPPSWNMNHMWMHWLDDVAEIRKRFPNLHCLQLKIGYHSFTPNTLANYVTWAPLMFQLPGEALEAMEKRIIGVLKHYGHLAWSPYAGFRAIGLLRLRAEP</sequence>
<name>A0A6A5V059_9PLEO</name>